<dbReference type="GO" id="GO:0016747">
    <property type="term" value="F:acyltransferase activity, transferring groups other than amino-acyl groups"/>
    <property type="evidence" value="ECO:0007669"/>
    <property type="project" value="InterPro"/>
</dbReference>
<evidence type="ECO:0000313" key="2">
    <source>
        <dbReference type="EMBL" id="ROV69393.1"/>
    </source>
</evidence>
<dbReference type="AlphaFoldDB" id="A0A423V443"/>
<accession>A0A423V443</accession>
<dbReference type="EMBL" id="QWFA01000023">
    <property type="protein sequence ID" value="ROV69393.1"/>
    <property type="molecule type" value="Genomic_DNA"/>
</dbReference>
<dbReference type="SUPFAM" id="SSF55729">
    <property type="entry name" value="Acyl-CoA N-acyltransferases (Nat)"/>
    <property type="match status" value="1"/>
</dbReference>
<gene>
    <name evidence="2" type="ORF">D3105_06180</name>
</gene>
<proteinExistence type="predicted"/>
<feature type="domain" description="N-acetyltransferase" evidence="1">
    <location>
        <begin position="20"/>
        <end position="185"/>
    </location>
</feature>
<organism evidence="2 3">
    <name type="scientific">Streptomyces globisporus</name>
    <dbReference type="NCBI Taxonomy" id="1908"/>
    <lineage>
        <taxon>Bacteria</taxon>
        <taxon>Bacillati</taxon>
        <taxon>Actinomycetota</taxon>
        <taxon>Actinomycetes</taxon>
        <taxon>Kitasatosporales</taxon>
        <taxon>Streptomycetaceae</taxon>
        <taxon>Streptomyces</taxon>
    </lineage>
</organism>
<evidence type="ECO:0000259" key="1">
    <source>
        <dbReference type="PROSITE" id="PS51186"/>
    </source>
</evidence>
<sequence length="185" mass="19641">MPTTTAPLPITPPPFTTARLDALPLEPAYAEEMAAVLADPALYGFTRGEPPAPDALRARYERQCAGSPDPGERWWNWVLRVRAHGNGEMAGELAGYVQATVRGPRAEIAWVVGTPWQGRGYASEAARGLAAHLASAGGVRELVAHIHPDHAASAAVAVAAGLGPTEEWEDGERRWAANVTLPPMP</sequence>
<reference evidence="2 3" key="1">
    <citation type="submission" date="2018-08" db="EMBL/GenBank/DDBJ databases">
        <title>Streptomyces globisporus 1912-4Crt, whole genome shotgun sequence.</title>
        <authorList>
            <person name="Matselyukh B."/>
        </authorList>
    </citation>
    <scope>NUCLEOTIDE SEQUENCE [LARGE SCALE GENOMIC DNA]</scope>
    <source>
        <strain evidence="2 3">1912-4Crt</strain>
    </source>
</reference>
<name>A0A423V443_STRGL</name>
<evidence type="ECO:0000313" key="3">
    <source>
        <dbReference type="Proteomes" id="UP000285596"/>
    </source>
</evidence>
<protein>
    <submittedName>
        <fullName evidence="2">N-acetyltransferase</fullName>
    </submittedName>
</protein>
<dbReference type="RefSeq" id="WP_118900799.1">
    <property type="nucleotide sequence ID" value="NZ_QWFA01000023.1"/>
</dbReference>
<dbReference type="Proteomes" id="UP000285596">
    <property type="component" value="Unassembled WGS sequence"/>
</dbReference>
<comment type="caution">
    <text evidence="2">The sequence shown here is derived from an EMBL/GenBank/DDBJ whole genome shotgun (WGS) entry which is preliminary data.</text>
</comment>
<dbReference type="PANTHER" id="PTHR43792">
    <property type="entry name" value="GNAT FAMILY, PUTATIVE (AFU_ORTHOLOGUE AFUA_3G00765)-RELATED-RELATED"/>
    <property type="match status" value="1"/>
</dbReference>
<dbReference type="Gene3D" id="3.40.630.30">
    <property type="match status" value="1"/>
</dbReference>
<dbReference type="PROSITE" id="PS51186">
    <property type="entry name" value="GNAT"/>
    <property type="match status" value="1"/>
</dbReference>
<dbReference type="PANTHER" id="PTHR43792:SF16">
    <property type="entry name" value="N-ACETYLTRANSFERASE DOMAIN-CONTAINING PROTEIN"/>
    <property type="match status" value="1"/>
</dbReference>
<dbReference type="Pfam" id="PF13302">
    <property type="entry name" value="Acetyltransf_3"/>
    <property type="match status" value="1"/>
</dbReference>
<dbReference type="InterPro" id="IPR016181">
    <property type="entry name" value="Acyl_CoA_acyltransferase"/>
</dbReference>
<keyword evidence="2" id="KW-0808">Transferase</keyword>
<dbReference type="InterPro" id="IPR051531">
    <property type="entry name" value="N-acetyltransferase"/>
</dbReference>
<dbReference type="InterPro" id="IPR000182">
    <property type="entry name" value="GNAT_dom"/>
</dbReference>